<dbReference type="Proteomes" id="UP000184196">
    <property type="component" value="Unassembled WGS sequence"/>
</dbReference>
<dbReference type="InterPro" id="IPR014197">
    <property type="entry name" value="Sporulation_prot_YunB"/>
</dbReference>
<gene>
    <name evidence="2" type="ORF">SAMN02745218_02344</name>
</gene>
<keyword evidence="1" id="KW-1133">Transmembrane helix</keyword>
<sequence>MPPLAEEVICLYRRRKNYRAFIFLTLIFFLLLGLVVWIDRVLQPTIFKIAETRAVQMATETINRAVQQRVYNSNLQYQDFVQVHKDAQGHIVLMQANTMRINQFAADVTLMIQSALQQLSRESLRIPLGQVTGTQLLAGYGPRIPVNIVPVGSVRVKVDDRFEQAGINQTRHRIYLDFNAEVRIVVPPRSATAQVASQVPLVESIIVGQVPGTFVNISGGLFGGQGVGSGNNP</sequence>
<evidence type="ECO:0000313" key="2">
    <source>
        <dbReference type="EMBL" id="SHF47265.1"/>
    </source>
</evidence>
<accession>A0A1M5BXW8</accession>
<keyword evidence="1" id="KW-0472">Membrane</keyword>
<protein>
    <submittedName>
        <fullName evidence="2">Sporulation protein YunB</fullName>
    </submittedName>
</protein>
<reference evidence="3" key="1">
    <citation type="submission" date="2016-11" db="EMBL/GenBank/DDBJ databases">
        <authorList>
            <person name="Varghese N."/>
            <person name="Submissions S."/>
        </authorList>
    </citation>
    <scope>NUCLEOTIDE SEQUENCE [LARGE SCALE GENOMIC DNA]</scope>
    <source>
        <strain evidence="3">DSM 11792</strain>
    </source>
</reference>
<dbReference type="EMBL" id="FQUW01000032">
    <property type="protein sequence ID" value="SHF47265.1"/>
    <property type="molecule type" value="Genomic_DNA"/>
</dbReference>
<name>A0A1M5BXW8_9FIRM</name>
<proteinExistence type="predicted"/>
<feature type="transmembrane region" description="Helical" evidence="1">
    <location>
        <begin position="20"/>
        <end position="38"/>
    </location>
</feature>
<evidence type="ECO:0000313" key="3">
    <source>
        <dbReference type="Proteomes" id="UP000184196"/>
    </source>
</evidence>
<organism evidence="2 3">
    <name type="scientific">Desulfofundulus australicus DSM 11792</name>
    <dbReference type="NCBI Taxonomy" id="1121425"/>
    <lineage>
        <taxon>Bacteria</taxon>
        <taxon>Bacillati</taxon>
        <taxon>Bacillota</taxon>
        <taxon>Clostridia</taxon>
        <taxon>Eubacteriales</taxon>
        <taxon>Peptococcaceae</taxon>
        <taxon>Desulfofundulus</taxon>
    </lineage>
</organism>
<keyword evidence="3" id="KW-1185">Reference proteome</keyword>
<dbReference type="NCBIfam" id="TIGR02832">
    <property type="entry name" value="spo_yunB"/>
    <property type="match status" value="1"/>
</dbReference>
<keyword evidence="1" id="KW-0812">Transmembrane</keyword>
<dbReference type="PIRSF" id="PIRSF021383">
    <property type="entry name" value="YunB"/>
    <property type="match status" value="1"/>
</dbReference>
<dbReference type="Pfam" id="PF09560">
    <property type="entry name" value="Spore_YunB"/>
    <property type="match status" value="1"/>
</dbReference>
<dbReference type="AlphaFoldDB" id="A0A1M5BXW8"/>
<evidence type="ECO:0000256" key="1">
    <source>
        <dbReference type="SAM" id="Phobius"/>
    </source>
</evidence>